<gene>
    <name evidence="2" type="ORF">PGLA1383_LOCUS9440</name>
    <name evidence="3" type="ORF">PGLA2088_LOCUS16371</name>
</gene>
<evidence type="ECO:0000313" key="5">
    <source>
        <dbReference type="Proteomes" id="UP000654075"/>
    </source>
</evidence>
<feature type="compositionally biased region" description="Gly residues" evidence="1">
    <location>
        <begin position="108"/>
        <end position="117"/>
    </location>
</feature>
<dbReference type="EMBL" id="CAJNNV010004423">
    <property type="protein sequence ID" value="CAE8590724.1"/>
    <property type="molecule type" value="Genomic_DNA"/>
</dbReference>
<protein>
    <submittedName>
        <fullName evidence="3">Uncharacterized protein</fullName>
    </submittedName>
</protein>
<feature type="region of interest" description="Disordered" evidence="1">
    <location>
        <begin position="1"/>
        <end position="55"/>
    </location>
</feature>
<evidence type="ECO:0000313" key="4">
    <source>
        <dbReference type="Proteomes" id="UP000626109"/>
    </source>
</evidence>
<dbReference type="EMBL" id="CAJNNW010020685">
    <property type="protein sequence ID" value="CAE8666663.1"/>
    <property type="molecule type" value="Genomic_DNA"/>
</dbReference>
<feature type="region of interest" description="Disordered" evidence="1">
    <location>
        <begin position="85"/>
        <end position="124"/>
    </location>
</feature>
<proteinExistence type="predicted"/>
<feature type="compositionally biased region" description="Basic and acidic residues" evidence="1">
    <location>
        <begin position="10"/>
        <end position="24"/>
    </location>
</feature>
<accession>A0A813J621</accession>
<keyword evidence="5" id="KW-1185">Reference proteome</keyword>
<evidence type="ECO:0000313" key="3">
    <source>
        <dbReference type="EMBL" id="CAE8666663.1"/>
    </source>
</evidence>
<feature type="region of interest" description="Disordered" evidence="1">
    <location>
        <begin position="288"/>
        <end position="345"/>
    </location>
</feature>
<dbReference type="Proteomes" id="UP000626109">
    <property type="component" value="Unassembled WGS sequence"/>
</dbReference>
<feature type="compositionally biased region" description="Basic and acidic residues" evidence="1">
    <location>
        <begin position="172"/>
        <end position="216"/>
    </location>
</feature>
<dbReference type="OrthoDB" id="10252009at2759"/>
<reference evidence="3" key="1">
    <citation type="submission" date="2021-02" db="EMBL/GenBank/DDBJ databases">
        <authorList>
            <person name="Dougan E. K."/>
            <person name="Rhodes N."/>
            <person name="Thang M."/>
            <person name="Chan C."/>
        </authorList>
    </citation>
    <scope>NUCLEOTIDE SEQUENCE</scope>
</reference>
<feature type="compositionally biased region" description="Basic and acidic residues" evidence="1">
    <location>
        <begin position="46"/>
        <end position="55"/>
    </location>
</feature>
<organism evidence="3 4">
    <name type="scientific">Polarella glacialis</name>
    <name type="common">Dinoflagellate</name>
    <dbReference type="NCBI Taxonomy" id="89957"/>
    <lineage>
        <taxon>Eukaryota</taxon>
        <taxon>Sar</taxon>
        <taxon>Alveolata</taxon>
        <taxon>Dinophyceae</taxon>
        <taxon>Suessiales</taxon>
        <taxon>Suessiaceae</taxon>
        <taxon>Polarella</taxon>
    </lineage>
</organism>
<feature type="compositionally biased region" description="Polar residues" evidence="1">
    <location>
        <begin position="229"/>
        <end position="241"/>
    </location>
</feature>
<sequence>MAPRFVPVSDPEKARCEQNEEDLRKHRQFDTPFALLPKDLNNPKTKKGDNEPINKKAEGMVLDAKQLWRKQQELFAKPETWGRETSVFVNPEQTRDQNATQKRRPGDVGWGVQGSFGGKSEDNGLLTLQRGEVDQGLELNDKGLWVKKKGKVLSEAGPGLSDGAESLLKPLKQGEDPRMEGAKQKGRGGEDAAKRALEALESRRRGEKSVQEEMGMRKPPPQRSREGAYQTSSSQMVQPSKRSAKYRNYQTVHSSDEGARKAVEKALGHATIASEAVAHAKAVVAQVGSGGVKRTRSPSPVVLHSESEAEGDSKFAWQEDADEDKDSGASGSGGAAGEEIEVDFF</sequence>
<comment type="caution">
    <text evidence="3">The sequence shown here is derived from an EMBL/GenBank/DDBJ whole genome shotgun (WGS) entry which is preliminary data.</text>
</comment>
<name>A0A813J621_POLGL</name>
<dbReference type="AlphaFoldDB" id="A0A813J621"/>
<dbReference type="Proteomes" id="UP000654075">
    <property type="component" value="Unassembled WGS sequence"/>
</dbReference>
<feature type="region of interest" description="Disordered" evidence="1">
    <location>
        <begin position="154"/>
        <end position="260"/>
    </location>
</feature>
<evidence type="ECO:0000256" key="1">
    <source>
        <dbReference type="SAM" id="MobiDB-lite"/>
    </source>
</evidence>
<feature type="compositionally biased region" description="Polar residues" evidence="1">
    <location>
        <begin position="87"/>
        <end position="100"/>
    </location>
</feature>
<evidence type="ECO:0000313" key="2">
    <source>
        <dbReference type="EMBL" id="CAE8590724.1"/>
    </source>
</evidence>